<evidence type="ECO:0000313" key="1">
    <source>
        <dbReference type="EMBL" id="TGO03753.1"/>
    </source>
</evidence>
<organism evidence="1 2">
    <name type="scientific">Candidatus Thiomargarita nelsonii</name>
    <dbReference type="NCBI Taxonomy" id="1003181"/>
    <lineage>
        <taxon>Bacteria</taxon>
        <taxon>Pseudomonadati</taxon>
        <taxon>Pseudomonadota</taxon>
        <taxon>Gammaproteobacteria</taxon>
        <taxon>Thiotrichales</taxon>
        <taxon>Thiotrichaceae</taxon>
        <taxon>Thiomargarita</taxon>
    </lineage>
</organism>
<dbReference type="EMBL" id="JSZA02000001">
    <property type="protein sequence ID" value="TGO03753.1"/>
    <property type="molecule type" value="Genomic_DNA"/>
</dbReference>
<protein>
    <submittedName>
        <fullName evidence="1">Uncharacterized protein</fullName>
    </submittedName>
</protein>
<dbReference type="AlphaFoldDB" id="A0A4E0QT21"/>
<reference evidence="1 2" key="1">
    <citation type="journal article" date="2016" name="Front. Microbiol.">
        <title>Single-Cell (Meta-)Genomics of a Dimorphic Candidatus Thiomargarita nelsonii Reveals Genomic Plasticity.</title>
        <authorList>
            <person name="Flood B.E."/>
            <person name="Fliss P."/>
            <person name="Jones D.S."/>
            <person name="Dick G.J."/>
            <person name="Jain S."/>
            <person name="Kaster A.K."/>
            <person name="Winkel M."/>
            <person name="Mussmann M."/>
            <person name="Bailey J."/>
        </authorList>
    </citation>
    <scope>NUCLEOTIDE SEQUENCE [LARGE SCALE GENOMIC DNA]</scope>
    <source>
        <strain evidence="1">Hydrate Ridge</strain>
    </source>
</reference>
<gene>
    <name evidence="1" type="ORF">PN36_00110</name>
</gene>
<keyword evidence="2" id="KW-1185">Reference proteome</keyword>
<dbReference type="Proteomes" id="UP000030428">
    <property type="component" value="Unassembled WGS sequence"/>
</dbReference>
<accession>A0A4E0QT21</accession>
<proteinExistence type="predicted"/>
<name>A0A4E0QT21_9GAMM</name>
<comment type="caution">
    <text evidence="1">The sequence shown here is derived from an EMBL/GenBank/DDBJ whole genome shotgun (WGS) entry which is preliminary data.</text>
</comment>
<evidence type="ECO:0000313" key="2">
    <source>
        <dbReference type="Proteomes" id="UP000030428"/>
    </source>
</evidence>
<sequence length="98" mass="11252">MLTLEQVTAQNPPLSQAYRNCQGETFDELLHHPNLHNEEFITASRRSLTYLNDATQPYLLQVVASALWETYEDEEEDPTQRRQLAGHLKCVKLSPLSP</sequence>